<keyword evidence="5" id="KW-1185">Reference proteome</keyword>
<dbReference type="InterPro" id="IPR003488">
    <property type="entry name" value="DprA"/>
</dbReference>
<feature type="domain" description="DprA winged helix" evidence="3">
    <location>
        <begin position="309"/>
        <end position="362"/>
    </location>
</feature>
<comment type="similarity">
    <text evidence="1">Belongs to the DprA/Smf family.</text>
</comment>
<dbReference type="AlphaFoldDB" id="A0A399D4K8"/>
<dbReference type="NCBIfam" id="TIGR00732">
    <property type="entry name" value="dprA"/>
    <property type="match status" value="1"/>
</dbReference>
<evidence type="ECO:0000313" key="4">
    <source>
        <dbReference type="EMBL" id="RIH66844.1"/>
    </source>
</evidence>
<dbReference type="Gene3D" id="3.40.50.450">
    <property type="match status" value="1"/>
</dbReference>
<organism evidence="4 5">
    <name type="scientific">Mariniphaga sediminis</name>
    <dbReference type="NCBI Taxonomy" id="1628158"/>
    <lineage>
        <taxon>Bacteria</taxon>
        <taxon>Pseudomonadati</taxon>
        <taxon>Bacteroidota</taxon>
        <taxon>Bacteroidia</taxon>
        <taxon>Marinilabiliales</taxon>
        <taxon>Prolixibacteraceae</taxon>
        <taxon>Mariniphaga</taxon>
    </lineage>
</organism>
<name>A0A399D4K8_9BACT</name>
<comment type="caution">
    <text evidence="4">The sequence shown here is derived from an EMBL/GenBank/DDBJ whole genome shotgun (WGS) entry which is preliminary data.</text>
</comment>
<gene>
    <name evidence="4" type="primary">dprA</name>
    <name evidence="4" type="ORF">D1164_03790</name>
</gene>
<evidence type="ECO:0000256" key="1">
    <source>
        <dbReference type="ARBA" id="ARBA00006525"/>
    </source>
</evidence>
<protein>
    <submittedName>
        <fullName evidence="4">DNA-protecting protein DprA</fullName>
    </submittedName>
</protein>
<accession>A0A399D4K8</accession>
<dbReference type="PANTHER" id="PTHR43022">
    <property type="entry name" value="PROTEIN SMF"/>
    <property type="match status" value="1"/>
</dbReference>
<evidence type="ECO:0000259" key="2">
    <source>
        <dbReference type="Pfam" id="PF02481"/>
    </source>
</evidence>
<evidence type="ECO:0000259" key="3">
    <source>
        <dbReference type="Pfam" id="PF17782"/>
    </source>
</evidence>
<dbReference type="PANTHER" id="PTHR43022:SF1">
    <property type="entry name" value="PROTEIN SMF"/>
    <property type="match status" value="1"/>
</dbReference>
<dbReference type="InterPro" id="IPR041614">
    <property type="entry name" value="DprA_WH"/>
</dbReference>
<evidence type="ECO:0000313" key="5">
    <source>
        <dbReference type="Proteomes" id="UP000266441"/>
    </source>
</evidence>
<dbReference type="EMBL" id="QWET01000002">
    <property type="protein sequence ID" value="RIH66844.1"/>
    <property type="molecule type" value="Genomic_DNA"/>
</dbReference>
<dbReference type="InterPro" id="IPR010994">
    <property type="entry name" value="RuvA_2-like"/>
</dbReference>
<dbReference type="GO" id="GO:0009294">
    <property type="term" value="P:DNA-mediated transformation"/>
    <property type="evidence" value="ECO:0007669"/>
    <property type="project" value="InterPro"/>
</dbReference>
<dbReference type="Gene3D" id="1.10.10.10">
    <property type="entry name" value="Winged helix-like DNA-binding domain superfamily/Winged helix DNA-binding domain"/>
    <property type="match status" value="1"/>
</dbReference>
<sequence>MKNELFYKVALSLAPGIGGVLARNLVAYTGSARQVFSEPHKALVKIPGIGEVNAKRLKNTSIFDRAEKELAFIEKNNINVWFYTDKNYPRRLKSCPDAPVILYSKGNMNLDEQRVVSMVGTRNATDYGKMICDQLIHAFSERNYSVLVVSGLAYGIDIHVHKSALKYNIPTVAVVGHGMDRIYPSLHADTARKMLETGGLISDFPSETSIDPSNFVRRNRIVAGLADATIVVESAEKGGALITAEMASSYNRDVFAFPGRTDEPYSRGCNKLIRLNGASLIQGIDDLEYFMGWETTEKEKVVQPMLFVDLSPEEEKVVELLKKEGDLFIDQISAELKIPGSRVSALLLNMEFKNLLVALPGKIYRLK</sequence>
<dbReference type="Proteomes" id="UP000266441">
    <property type="component" value="Unassembled WGS sequence"/>
</dbReference>
<dbReference type="SUPFAM" id="SSF102405">
    <property type="entry name" value="MCP/YpsA-like"/>
    <property type="match status" value="1"/>
</dbReference>
<dbReference type="InterPro" id="IPR057666">
    <property type="entry name" value="DrpA_SLOG"/>
</dbReference>
<dbReference type="SUPFAM" id="SSF47781">
    <property type="entry name" value="RuvA domain 2-like"/>
    <property type="match status" value="1"/>
</dbReference>
<dbReference type="OrthoDB" id="9785707at2"/>
<dbReference type="Pfam" id="PF17782">
    <property type="entry name" value="WHD_DprA"/>
    <property type="match status" value="1"/>
</dbReference>
<proteinExistence type="inferred from homology"/>
<dbReference type="InterPro" id="IPR036388">
    <property type="entry name" value="WH-like_DNA-bd_sf"/>
</dbReference>
<reference evidence="4 5" key="1">
    <citation type="journal article" date="2015" name="Int. J. Syst. Evol. Microbiol.">
        <title>Mariniphaga sediminis sp. nov., isolated from coastal sediment.</title>
        <authorList>
            <person name="Wang F.Q."/>
            <person name="Shen Q.Y."/>
            <person name="Chen G.J."/>
            <person name="Du Z.J."/>
        </authorList>
    </citation>
    <scope>NUCLEOTIDE SEQUENCE [LARGE SCALE GENOMIC DNA]</scope>
    <source>
        <strain evidence="4 5">SY21</strain>
    </source>
</reference>
<dbReference type="Pfam" id="PF02481">
    <property type="entry name" value="DNA_processg_A"/>
    <property type="match status" value="1"/>
</dbReference>
<feature type="domain" description="Smf/DprA SLOG" evidence="2">
    <location>
        <begin position="80"/>
        <end position="287"/>
    </location>
</feature>